<keyword evidence="2" id="KW-1185">Reference proteome</keyword>
<dbReference type="GO" id="GO:0003676">
    <property type="term" value="F:nucleic acid binding"/>
    <property type="evidence" value="ECO:0007669"/>
    <property type="project" value="InterPro"/>
</dbReference>
<dbReference type="Proteomes" id="UP000257109">
    <property type="component" value="Unassembled WGS sequence"/>
</dbReference>
<feature type="non-terminal residue" evidence="1">
    <location>
        <position position="1"/>
    </location>
</feature>
<evidence type="ECO:0000313" key="2">
    <source>
        <dbReference type="Proteomes" id="UP000257109"/>
    </source>
</evidence>
<proteinExistence type="predicted"/>
<dbReference type="PANTHER" id="PTHR42648">
    <property type="entry name" value="TRANSPOSASE, PUTATIVE-RELATED"/>
    <property type="match status" value="1"/>
</dbReference>
<evidence type="ECO:0008006" key="3">
    <source>
        <dbReference type="Google" id="ProtNLM"/>
    </source>
</evidence>
<reference evidence="1" key="1">
    <citation type="submission" date="2018-05" db="EMBL/GenBank/DDBJ databases">
        <title>Draft genome of Mucuna pruriens seed.</title>
        <authorList>
            <person name="Nnadi N.E."/>
            <person name="Vos R."/>
            <person name="Hasami M.H."/>
            <person name="Devisetty U.K."/>
            <person name="Aguiy J.C."/>
        </authorList>
    </citation>
    <scope>NUCLEOTIDE SEQUENCE [LARGE SCALE GENOMIC DNA]</scope>
    <source>
        <strain evidence="1">JCA_2017</strain>
    </source>
</reference>
<dbReference type="SUPFAM" id="SSF53098">
    <property type="entry name" value="Ribonuclease H-like"/>
    <property type="match status" value="1"/>
</dbReference>
<dbReference type="InterPro" id="IPR039537">
    <property type="entry name" value="Retrotran_Ty1/copia-like"/>
</dbReference>
<dbReference type="InterPro" id="IPR036397">
    <property type="entry name" value="RNaseH_sf"/>
</dbReference>
<dbReference type="Gene3D" id="3.30.420.10">
    <property type="entry name" value="Ribonuclease H-like superfamily/Ribonuclease H"/>
    <property type="match status" value="1"/>
</dbReference>
<dbReference type="InterPro" id="IPR012337">
    <property type="entry name" value="RNaseH-like_sf"/>
</dbReference>
<gene>
    <name evidence="1" type="ORF">CR513_13714</name>
</gene>
<name>A0A371HJ82_MUCPR</name>
<dbReference type="AlphaFoldDB" id="A0A371HJ82"/>
<dbReference type="PANTHER" id="PTHR42648:SF18">
    <property type="entry name" value="RETROTRANSPOSON, UNCLASSIFIED-LIKE PROTEIN"/>
    <property type="match status" value="1"/>
</dbReference>
<evidence type="ECO:0000313" key="1">
    <source>
        <dbReference type="EMBL" id="RDY02784.1"/>
    </source>
</evidence>
<dbReference type="STRING" id="157652.A0A371HJ82"/>
<dbReference type="EMBL" id="QJKJ01002459">
    <property type="protein sequence ID" value="RDY02784.1"/>
    <property type="molecule type" value="Genomic_DNA"/>
</dbReference>
<comment type="caution">
    <text evidence="1">The sequence shown here is derived from an EMBL/GenBank/DDBJ whole genome shotgun (WGS) entry which is preliminary data.</text>
</comment>
<organism evidence="1 2">
    <name type="scientific">Mucuna pruriens</name>
    <name type="common">Velvet bean</name>
    <name type="synonym">Dolichos pruriens</name>
    <dbReference type="NCBI Taxonomy" id="157652"/>
    <lineage>
        <taxon>Eukaryota</taxon>
        <taxon>Viridiplantae</taxon>
        <taxon>Streptophyta</taxon>
        <taxon>Embryophyta</taxon>
        <taxon>Tracheophyta</taxon>
        <taxon>Spermatophyta</taxon>
        <taxon>Magnoliopsida</taxon>
        <taxon>eudicotyledons</taxon>
        <taxon>Gunneridae</taxon>
        <taxon>Pentapetalae</taxon>
        <taxon>rosids</taxon>
        <taxon>fabids</taxon>
        <taxon>Fabales</taxon>
        <taxon>Fabaceae</taxon>
        <taxon>Papilionoideae</taxon>
        <taxon>50 kb inversion clade</taxon>
        <taxon>NPAAA clade</taxon>
        <taxon>indigoferoid/millettioid clade</taxon>
        <taxon>Phaseoleae</taxon>
        <taxon>Mucuna</taxon>
    </lineage>
</organism>
<accession>A0A371HJ82</accession>
<protein>
    <recommendedName>
        <fullName evidence="3">Integrase catalytic domain-containing protein</fullName>
    </recommendedName>
</protein>
<sequence length="242" mass="28015">MFLLHQCVDATHFEKIAATNTAKEIWDILEKGYTGGEKVKMPARNKSASRKLDKRKVQCFNCQRWDILLTNVGLAKENRREKLVEKHSGRSIKVLRTNGGEEYTSNEFEEFCVKNVIQHEVITPTPLKYNGLVEIRNWTMLDMARSMPKEKVLPHSFWVKLYCSICVECPTRRLKELMPEELLTRLADYGLFPDSAITLKGDLMHFALSANAEPLSFEEAMKEKVWKEAMMEELKAIEKNKT</sequence>